<dbReference type="Proteomes" id="UP000077266">
    <property type="component" value="Unassembled WGS sequence"/>
</dbReference>
<feature type="chain" id="PRO_5007856086" description="Ricin B lectin domain-containing protein" evidence="1">
    <location>
        <begin position="21"/>
        <end position="281"/>
    </location>
</feature>
<dbReference type="InParanoid" id="A0A165CMW7"/>
<dbReference type="AlphaFoldDB" id="A0A165CMW7"/>
<sequence>MRLLFSFLGIVSATFTFARAAAIVNSGVYTINIGSRALTHVNGSTTHVTAETQSGASNQVWTVILDSALPVGRIQNVATLAFISPDGIGGVAATTTGTTWVILQESGQNIFCLNGSVCISLTSSNSNTLVVRSLGTGDTTQFFNGVVTLPPNGPYQIVNEASDMIFGAGFVPSPTFVTFFPATDRSEIWSVTRTSTSAIAMLNFDSGGKLSLSSNGSVGVFGFNDVAWTVQSTSIGQVLIPPSGGFLTVGPSTLSIGNLISSASTWVFQPVDGNSFLPRRV</sequence>
<evidence type="ECO:0000313" key="2">
    <source>
        <dbReference type="EMBL" id="KZV82762.1"/>
    </source>
</evidence>
<evidence type="ECO:0000256" key="1">
    <source>
        <dbReference type="SAM" id="SignalP"/>
    </source>
</evidence>
<feature type="signal peptide" evidence="1">
    <location>
        <begin position="1"/>
        <end position="20"/>
    </location>
</feature>
<organism evidence="2 3">
    <name type="scientific">Exidia glandulosa HHB12029</name>
    <dbReference type="NCBI Taxonomy" id="1314781"/>
    <lineage>
        <taxon>Eukaryota</taxon>
        <taxon>Fungi</taxon>
        <taxon>Dikarya</taxon>
        <taxon>Basidiomycota</taxon>
        <taxon>Agaricomycotina</taxon>
        <taxon>Agaricomycetes</taxon>
        <taxon>Auriculariales</taxon>
        <taxon>Exidiaceae</taxon>
        <taxon>Exidia</taxon>
    </lineage>
</organism>
<reference evidence="2 3" key="1">
    <citation type="journal article" date="2016" name="Mol. Biol. Evol.">
        <title>Comparative Genomics of Early-Diverging Mushroom-Forming Fungi Provides Insights into the Origins of Lignocellulose Decay Capabilities.</title>
        <authorList>
            <person name="Nagy L.G."/>
            <person name="Riley R."/>
            <person name="Tritt A."/>
            <person name="Adam C."/>
            <person name="Daum C."/>
            <person name="Floudas D."/>
            <person name="Sun H."/>
            <person name="Yadav J.S."/>
            <person name="Pangilinan J."/>
            <person name="Larsson K.H."/>
            <person name="Matsuura K."/>
            <person name="Barry K."/>
            <person name="Labutti K."/>
            <person name="Kuo R."/>
            <person name="Ohm R.A."/>
            <person name="Bhattacharya S.S."/>
            <person name="Shirouzu T."/>
            <person name="Yoshinaga Y."/>
            <person name="Martin F.M."/>
            <person name="Grigoriev I.V."/>
            <person name="Hibbett D.S."/>
        </authorList>
    </citation>
    <scope>NUCLEOTIDE SEQUENCE [LARGE SCALE GENOMIC DNA]</scope>
    <source>
        <strain evidence="2 3">HHB12029</strain>
    </source>
</reference>
<keyword evidence="3" id="KW-1185">Reference proteome</keyword>
<gene>
    <name evidence="2" type="ORF">EXIGLDRAFT_778224</name>
</gene>
<evidence type="ECO:0008006" key="4">
    <source>
        <dbReference type="Google" id="ProtNLM"/>
    </source>
</evidence>
<name>A0A165CMW7_EXIGL</name>
<proteinExistence type="predicted"/>
<accession>A0A165CMW7</accession>
<evidence type="ECO:0000313" key="3">
    <source>
        <dbReference type="Proteomes" id="UP000077266"/>
    </source>
</evidence>
<dbReference type="EMBL" id="KV426305">
    <property type="protein sequence ID" value="KZV82762.1"/>
    <property type="molecule type" value="Genomic_DNA"/>
</dbReference>
<protein>
    <recommendedName>
        <fullName evidence="4">Ricin B lectin domain-containing protein</fullName>
    </recommendedName>
</protein>
<keyword evidence="1" id="KW-0732">Signal</keyword>